<evidence type="ECO:0000256" key="3">
    <source>
        <dbReference type="ARBA" id="ARBA00023004"/>
    </source>
</evidence>
<protein>
    <submittedName>
        <fullName evidence="6">Ferredoxin</fullName>
    </submittedName>
</protein>
<name>A0A078AX42_STYLE</name>
<dbReference type="InterPro" id="IPR012675">
    <property type="entry name" value="Beta-grasp_dom_sf"/>
</dbReference>
<dbReference type="PANTHER" id="PTHR23426:SF65">
    <property type="entry name" value="FERREDOXIN-2, MITOCHONDRIAL"/>
    <property type="match status" value="1"/>
</dbReference>
<keyword evidence="7" id="KW-1185">Reference proteome</keyword>
<reference evidence="6 7" key="1">
    <citation type="submission" date="2014-06" db="EMBL/GenBank/DDBJ databases">
        <authorList>
            <person name="Swart Estienne"/>
        </authorList>
    </citation>
    <scope>NUCLEOTIDE SEQUENCE [LARGE SCALE GENOMIC DNA]</scope>
    <source>
        <strain evidence="6 7">130c</strain>
    </source>
</reference>
<dbReference type="GO" id="GO:0140647">
    <property type="term" value="P:P450-containing electron transport chain"/>
    <property type="evidence" value="ECO:0007669"/>
    <property type="project" value="InterPro"/>
</dbReference>
<proteinExistence type="predicted"/>
<evidence type="ECO:0000313" key="6">
    <source>
        <dbReference type="EMBL" id="CDW86631.1"/>
    </source>
</evidence>
<dbReference type="InterPro" id="IPR036010">
    <property type="entry name" value="2Fe-2S_ferredoxin-like_sf"/>
</dbReference>
<dbReference type="PANTHER" id="PTHR23426">
    <property type="entry name" value="FERREDOXIN/ADRENODOXIN"/>
    <property type="match status" value="1"/>
</dbReference>
<dbReference type="GO" id="GO:0046872">
    <property type="term" value="F:metal ion binding"/>
    <property type="evidence" value="ECO:0007669"/>
    <property type="project" value="UniProtKB-KW"/>
</dbReference>
<evidence type="ECO:0000256" key="2">
    <source>
        <dbReference type="ARBA" id="ARBA00022723"/>
    </source>
</evidence>
<keyword evidence="1" id="KW-0001">2Fe-2S</keyword>
<comment type="cofactor">
    <cofactor evidence="5">
        <name>[2Fe-2S] cluster</name>
        <dbReference type="ChEBI" id="CHEBI:190135"/>
    </cofactor>
</comment>
<keyword evidence="4" id="KW-0411">Iron-sulfur</keyword>
<dbReference type="SUPFAM" id="SSF54292">
    <property type="entry name" value="2Fe-2S ferredoxin-like"/>
    <property type="match status" value="1"/>
</dbReference>
<dbReference type="GO" id="GO:0051537">
    <property type="term" value="F:2 iron, 2 sulfur cluster binding"/>
    <property type="evidence" value="ECO:0007669"/>
    <property type="project" value="UniProtKB-KW"/>
</dbReference>
<gene>
    <name evidence="6" type="primary">Contig10247.g10936</name>
    <name evidence="6" type="ORF">STYLEM_15728</name>
</gene>
<dbReference type="Gene3D" id="3.10.20.30">
    <property type="match status" value="1"/>
</dbReference>
<dbReference type="InParanoid" id="A0A078AX42"/>
<dbReference type="OrthoDB" id="282902at2759"/>
<sequence length="176" mass="19503">MLQLVNFTRSKLALKSAQQFSGGHHHNKVEGRIKVNDKIVWINVVPPDGIPRRIAGFENESLLEVINRGHVPGIYNECDGGDNELKPHQVPIDFYTSGAQCGQCQVVVADPWFDKLNKVLDFEDNRLLRTLTNTATNSRLACCVRVTPALNEMIVVIGNNRQGSGEFFTGTDPAAF</sequence>
<evidence type="ECO:0000256" key="4">
    <source>
        <dbReference type="ARBA" id="ARBA00023014"/>
    </source>
</evidence>
<dbReference type="GO" id="GO:0009055">
    <property type="term" value="F:electron transfer activity"/>
    <property type="evidence" value="ECO:0007669"/>
    <property type="project" value="TreeGrafter"/>
</dbReference>
<dbReference type="AlphaFoldDB" id="A0A078AX42"/>
<dbReference type="GO" id="GO:0005739">
    <property type="term" value="C:mitochondrion"/>
    <property type="evidence" value="ECO:0007669"/>
    <property type="project" value="TreeGrafter"/>
</dbReference>
<accession>A0A078AX42</accession>
<keyword evidence="2" id="KW-0479">Metal-binding</keyword>
<dbReference type="EMBL" id="CCKQ01014835">
    <property type="protein sequence ID" value="CDW86631.1"/>
    <property type="molecule type" value="Genomic_DNA"/>
</dbReference>
<evidence type="ECO:0000313" key="7">
    <source>
        <dbReference type="Proteomes" id="UP000039865"/>
    </source>
</evidence>
<organism evidence="6 7">
    <name type="scientific">Stylonychia lemnae</name>
    <name type="common">Ciliate</name>
    <dbReference type="NCBI Taxonomy" id="5949"/>
    <lineage>
        <taxon>Eukaryota</taxon>
        <taxon>Sar</taxon>
        <taxon>Alveolata</taxon>
        <taxon>Ciliophora</taxon>
        <taxon>Intramacronucleata</taxon>
        <taxon>Spirotrichea</taxon>
        <taxon>Stichotrichia</taxon>
        <taxon>Sporadotrichida</taxon>
        <taxon>Oxytrichidae</taxon>
        <taxon>Stylonychinae</taxon>
        <taxon>Stylonychia</taxon>
    </lineage>
</organism>
<dbReference type="InterPro" id="IPR001055">
    <property type="entry name" value="Adrenodoxin-like"/>
</dbReference>
<dbReference type="Proteomes" id="UP000039865">
    <property type="component" value="Unassembled WGS sequence"/>
</dbReference>
<evidence type="ECO:0000256" key="1">
    <source>
        <dbReference type="ARBA" id="ARBA00022714"/>
    </source>
</evidence>
<keyword evidence="3" id="KW-0408">Iron</keyword>
<dbReference type="OMA" id="NSRLACC"/>
<evidence type="ECO:0000256" key="5">
    <source>
        <dbReference type="ARBA" id="ARBA00034078"/>
    </source>
</evidence>